<dbReference type="PROSITE" id="PS01186">
    <property type="entry name" value="EGF_2"/>
    <property type="match status" value="6"/>
</dbReference>
<dbReference type="FunFam" id="2.10.25.10:FF:000472">
    <property type="entry name" value="Uncharacterized protein, isoform A"/>
    <property type="match status" value="1"/>
</dbReference>
<dbReference type="InterPro" id="IPR018097">
    <property type="entry name" value="EGF_Ca-bd_CS"/>
</dbReference>
<feature type="disulfide bond" evidence="21">
    <location>
        <begin position="685"/>
        <end position="694"/>
    </location>
</feature>
<dbReference type="PROSITE" id="PS01187">
    <property type="entry name" value="EGF_CA"/>
    <property type="match status" value="2"/>
</dbReference>
<keyword evidence="13" id="KW-0914">Notch signaling pathway</keyword>
<keyword evidence="14 23" id="KW-1133">Transmembrane helix</keyword>
<keyword evidence="7 23" id="KW-0812">Transmembrane</keyword>
<evidence type="ECO:0000256" key="11">
    <source>
        <dbReference type="ARBA" id="ARBA00022837"/>
    </source>
</evidence>
<dbReference type="FunFam" id="2.60.120.290:FF:000005">
    <property type="entry name" value="Procollagen C-endopeptidase enhancer 1"/>
    <property type="match status" value="1"/>
</dbReference>
<feature type="domain" description="GAIN-B" evidence="27">
    <location>
        <begin position="938"/>
        <end position="1112"/>
    </location>
</feature>
<evidence type="ECO:0000256" key="12">
    <source>
        <dbReference type="ARBA" id="ARBA00022843"/>
    </source>
</evidence>
<dbReference type="SMART" id="SM00303">
    <property type="entry name" value="GPS"/>
    <property type="match status" value="1"/>
</dbReference>
<dbReference type="PROSITE" id="PS50227">
    <property type="entry name" value="G_PROTEIN_RECEP_F2_3"/>
    <property type="match status" value="1"/>
</dbReference>
<keyword evidence="10" id="KW-0221">Differentiation</keyword>
<dbReference type="FunFam" id="2.10.25.10:FF:000173">
    <property type="entry name" value="Neurogenic locus notch protein 2"/>
    <property type="match status" value="1"/>
</dbReference>
<keyword evidence="30" id="KW-1185">Reference proteome</keyword>
<name>A0A6P7SLD4_9MOLL</name>
<evidence type="ECO:0000256" key="18">
    <source>
        <dbReference type="ARBA" id="ARBA00023170"/>
    </source>
</evidence>
<dbReference type="PROSITE" id="PS50261">
    <property type="entry name" value="G_PROTEIN_RECEP_F2_4"/>
    <property type="match status" value="1"/>
</dbReference>
<evidence type="ECO:0000313" key="30">
    <source>
        <dbReference type="Proteomes" id="UP000515154"/>
    </source>
</evidence>
<dbReference type="Gene3D" id="2.60.220.50">
    <property type="match status" value="1"/>
</dbReference>
<evidence type="ECO:0000256" key="22">
    <source>
        <dbReference type="SAM" id="MobiDB-lite"/>
    </source>
</evidence>
<evidence type="ECO:0000259" key="27">
    <source>
        <dbReference type="PROSITE" id="PS50221"/>
    </source>
</evidence>
<organism evidence="30 31">
    <name type="scientific">Octopus sinensis</name>
    <name type="common">East Asian common octopus</name>
    <dbReference type="NCBI Taxonomy" id="2607531"/>
    <lineage>
        <taxon>Eukaryota</taxon>
        <taxon>Metazoa</taxon>
        <taxon>Spiralia</taxon>
        <taxon>Lophotrochozoa</taxon>
        <taxon>Mollusca</taxon>
        <taxon>Cephalopoda</taxon>
        <taxon>Coleoidea</taxon>
        <taxon>Octopodiformes</taxon>
        <taxon>Octopoda</taxon>
        <taxon>Incirrata</taxon>
        <taxon>Octopodidae</taxon>
        <taxon>Octopus</taxon>
    </lineage>
</organism>
<evidence type="ECO:0000259" key="28">
    <source>
        <dbReference type="PROSITE" id="PS50227"/>
    </source>
</evidence>
<evidence type="ECO:0000256" key="23">
    <source>
        <dbReference type="SAM" id="Phobius"/>
    </source>
</evidence>
<evidence type="ECO:0000256" key="6">
    <source>
        <dbReference type="ARBA" id="ARBA00022536"/>
    </source>
</evidence>
<evidence type="ECO:0000256" key="2">
    <source>
        <dbReference type="ARBA" id="ARBA00004651"/>
    </source>
</evidence>
<keyword evidence="9" id="KW-0677">Repeat</keyword>
<dbReference type="SUPFAM" id="SSF81321">
    <property type="entry name" value="Family A G protein-coupled receptor-like"/>
    <property type="match status" value="1"/>
</dbReference>
<feature type="disulfide bond" evidence="21">
    <location>
        <begin position="629"/>
        <end position="646"/>
    </location>
</feature>
<dbReference type="PRINTS" id="PR00249">
    <property type="entry name" value="GPCRSECRETIN"/>
</dbReference>
<dbReference type="InterPro" id="IPR017981">
    <property type="entry name" value="GPCR_2-like_7TM"/>
</dbReference>
<keyword evidence="17 21" id="KW-1015">Disulfide bond</keyword>
<dbReference type="Pfam" id="PF01825">
    <property type="entry name" value="GPS"/>
    <property type="match status" value="1"/>
</dbReference>
<feature type="transmembrane region" description="Helical" evidence="23">
    <location>
        <begin position="1267"/>
        <end position="1290"/>
    </location>
</feature>
<evidence type="ECO:0000256" key="8">
    <source>
        <dbReference type="ARBA" id="ARBA00022729"/>
    </source>
</evidence>
<feature type="domain" description="EGF-like" evidence="26">
    <location>
        <begin position="468"/>
        <end position="504"/>
    </location>
</feature>
<feature type="transmembrane region" description="Helical" evidence="23">
    <location>
        <begin position="1157"/>
        <end position="1176"/>
    </location>
</feature>
<dbReference type="FunFam" id="2.10.25.10:FF:000151">
    <property type="entry name" value="FAT atypical cadherin 4"/>
    <property type="match status" value="1"/>
</dbReference>
<sequence>MKLCLIITSFAALFSTVNSIDAVKSACSSGINGYTYRNWTGIIQSPNFERGTYENNERCEWRIRLSAGSRVKLTFRHFELEEPQSANAKKCWDYIELLDGPENHRTLLTKKCGRSQPETVISKTNEVALNFFSDNSKVYKGFEIEYVGVCENTITELKALIESPGYPELPPPGVVCKWTLKGDKDNRPAVEVKSIKHYFKICSHSGLKITDLPHQDRTDYLCKNHSGLKFSGGPALQITYDPREATRITKFVLNVSHVGSNPCEISPCLNEGNCLDLGNNFNCLCRPGFSGAKCESDIYECESNPCQNNGVCRDFINGFMCTCPYGYTGSTCETPINTCRGISCLNGGICVADSEDTYHCDCLGGYTGPVCENRTDGVIPGQTCKMIKCQNGGSCLPYKEGGFVCKCPAGVMGPYCEVVTGKECDKNPCSADATCVATTNDDDEISEHNPGFKCLCPEGRIGQFCENYVDHCLINECHNGASCSSVANTFYCSCTSGLKGRLCEHDIDECLDNPCENGGRCENAYGTYSCDCKKGFTGYNCSTNLNDCTVNSCQNGGTCIDRINGYACKCPFNFWGKKCQHKRYPCDHKPCKNGGVCVSYKASFYCECKQGFTGKTCSDLLDPCNPQPCQNNGKCVYEPVKGDLKCVCPPGILGTLCELRNECFSSPCLNGARCLEQLGKYVCKCAPGFYGKHCQTKKTTCIPNPCTHGGRCIQLTNIFQCQCTKNYDGQTCSHFKYTDTLHCPEEVDSFNGSGILWFGTQVGYHDIQPCPPGVLGNATRQCFEDNSVPDVRATWGRPDLSNCVHKKFLDIKKKAEQLLLSERVTTENINEVSNTIFDIVENKSNQKLQLYPGDLGVAVDTFGIMADVVGEASDDDVDMQPTIEAFGKTVGSVIDQSVVPVWRNANPNMVGEKMASVLANTERMASNVFQHGHRGSTQSYSMASTNLDFSISTVEDVYTGDKLKRSETSSIRLPDEVYDICRRENKGRPVGLFNARFTSIGQILSFKQDRPNSLNDTRIINSDVITSSVVGVARSKFQRLSSPIILVFQLKDENIRGNFNESCVFMNMNATNRFDRWQYKGCYLAKKTAGYTECHCYHMTNFALLMDVHGIGEKIDDRHQIALSFISYIGGALSILGCVLSVFAFEYFRLSSDRVRIHENLAVSIILVQLIFLIGIDRKDSPVACKVVAIFLHYVMMAMFCWMLVEGIHLYIVLVKVFKTGSHLKKYAAIGWGVPLVIVGIPVALAFDNYGQGNICWMTSSSLLVLFVPTVALVIVLNTIVLAIVIRVMLRSFRSSHRAIAEETSAVRVGLKATAVLLPLLGLTWTFGFLSVDSSSTLVFTYIFTILNCLQGLFFFIFHCLMNIDVRNAIKRKYFGRKRSTMSAGRKSSVDFETYGEFSSGGKKLVRDSSTSKKPHGYPYG</sequence>
<dbReference type="InterPro" id="IPR000859">
    <property type="entry name" value="CUB_dom"/>
</dbReference>
<keyword evidence="19" id="KW-0325">Glycoprotein</keyword>
<feature type="domain" description="EGF-like" evidence="26">
    <location>
        <begin position="582"/>
        <end position="618"/>
    </location>
</feature>
<dbReference type="InterPro" id="IPR035914">
    <property type="entry name" value="Sperma_CUB_dom_sf"/>
</dbReference>
<keyword evidence="20" id="KW-0807">Transducer</keyword>
<comment type="subcellular location">
    <subcellularLocation>
        <location evidence="2">Cell membrane</location>
        <topology evidence="2">Multi-pass membrane protein</topology>
    </subcellularLocation>
    <subcellularLocation>
        <location evidence="1">Cell membrane</location>
        <topology evidence="1">Single-pass type I membrane protein</topology>
    </subcellularLocation>
</comment>
<feature type="transmembrane region" description="Helical" evidence="23">
    <location>
        <begin position="1188"/>
        <end position="1215"/>
    </location>
</feature>
<feature type="domain" description="CUB" evidence="25">
    <location>
        <begin position="27"/>
        <end position="149"/>
    </location>
</feature>
<evidence type="ECO:0000256" key="10">
    <source>
        <dbReference type="ARBA" id="ARBA00022782"/>
    </source>
</evidence>
<feature type="domain" description="EGF-like" evidence="26">
    <location>
        <begin position="620"/>
        <end position="658"/>
    </location>
</feature>
<dbReference type="SUPFAM" id="SSF49854">
    <property type="entry name" value="Spermadhesin, CUB domain"/>
    <property type="match status" value="2"/>
</dbReference>
<feature type="disulfide bond" evidence="21">
    <location>
        <begin position="608"/>
        <end position="617"/>
    </location>
</feature>
<dbReference type="SUPFAM" id="SSF57196">
    <property type="entry name" value="EGF/Laminin"/>
    <property type="match status" value="10"/>
</dbReference>
<evidence type="ECO:0000256" key="4">
    <source>
        <dbReference type="ARBA" id="ARBA00022473"/>
    </source>
</evidence>
<evidence type="ECO:0000256" key="9">
    <source>
        <dbReference type="ARBA" id="ARBA00022737"/>
    </source>
</evidence>
<dbReference type="InterPro" id="IPR000152">
    <property type="entry name" value="EGF-type_Asp/Asn_hydroxyl_site"/>
</dbReference>
<keyword evidence="4" id="KW-0217">Developmental protein</keyword>
<feature type="domain" description="EGF-like" evidence="26">
    <location>
        <begin position="697"/>
        <end position="733"/>
    </location>
</feature>
<feature type="domain" description="EGF-like" evidence="26">
    <location>
        <begin position="297"/>
        <end position="333"/>
    </location>
</feature>
<feature type="domain" description="EGF-like" evidence="26">
    <location>
        <begin position="506"/>
        <end position="542"/>
    </location>
</feature>
<feature type="domain" description="G-protein coupled receptors family 2 profile 1" evidence="28">
    <location>
        <begin position="722"/>
        <end position="807"/>
    </location>
</feature>
<feature type="signal peptide" evidence="24">
    <location>
        <begin position="1"/>
        <end position="19"/>
    </location>
</feature>
<evidence type="ECO:0000256" key="17">
    <source>
        <dbReference type="ARBA" id="ARBA00023157"/>
    </source>
</evidence>
<dbReference type="FunFam" id="2.10.25.10:FF:000368">
    <property type="entry name" value="Delta-like 3 (Drosophila), isoform CRA_b"/>
    <property type="match status" value="1"/>
</dbReference>
<feature type="transmembrane region" description="Helical" evidence="23">
    <location>
        <begin position="1338"/>
        <end position="1364"/>
    </location>
</feature>
<evidence type="ECO:0000256" key="21">
    <source>
        <dbReference type="PROSITE-ProRule" id="PRU00076"/>
    </source>
</evidence>
<dbReference type="SMART" id="SM00179">
    <property type="entry name" value="EGF_CA"/>
    <property type="match status" value="11"/>
</dbReference>
<feature type="domain" description="EGF-like" evidence="26">
    <location>
        <begin position="259"/>
        <end position="295"/>
    </location>
</feature>
<dbReference type="Pfam" id="PF12661">
    <property type="entry name" value="hEGF"/>
    <property type="match status" value="1"/>
</dbReference>
<dbReference type="InterPro" id="IPR057244">
    <property type="entry name" value="GAIN_B"/>
</dbReference>
<keyword evidence="12" id="KW-0832">Ubl conjugation</keyword>
<dbReference type="PROSITE" id="PS50026">
    <property type="entry name" value="EGF_3"/>
    <property type="match status" value="12"/>
</dbReference>
<dbReference type="PROSITE" id="PS01180">
    <property type="entry name" value="CUB"/>
    <property type="match status" value="2"/>
</dbReference>
<dbReference type="Gene3D" id="4.10.1240.10">
    <property type="entry name" value="GPCR, family 2, extracellular hormone receptor domain"/>
    <property type="match status" value="1"/>
</dbReference>
<dbReference type="Gene3D" id="1.20.1070.10">
    <property type="entry name" value="Rhodopsin 7-helix transmembrane proteins"/>
    <property type="match status" value="1"/>
</dbReference>
<dbReference type="FunFam" id="2.10.25.10:FF:000004">
    <property type="entry name" value="Neurogenic locus notch 1"/>
    <property type="match status" value="1"/>
</dbReference>
<dbReference type="Pfam" id="PF00431">
    <property type="entry name" value="CUB"/>
    <property type="match status" value="1"/>
</dbReference>
<feature type="disulfide bond" evidence="21">
    <location>
        <begin position="285"/>
        <end position="294"/>
    </location>
</feature>
<dbReference type="Pfam" id="PF00008">
    <property type="entry name" value="EGF"/>
    <property type="match status" value="8"/>
</dbReference>
<keyword evidence="5" id="KW-1003">Cell membrane</keyword>
<dbReference type="SUPFAM" id="SSF57184">
    <property type="entry name" value="Growth factor receptor domain"/>
    <property type="match status" value="1"/>
</dbReference>
<feature type="domain" description="CUB" evidence="25">
    <location>
        <begin position="150"/>
        <end position="222"/>
    </location>
</feature>
<evidence type="ECO:0000313" key="31">
    <source>
        <dbReference type="RefSeq" id="XP_029638726.1"/>
    </source>
</evidence>
<dbReference type="FunFam" id="2.10.25.10:FF:000391">
    <property type="entry name" value="Weary, isoform C"/>
    <property type="match status" value="1"/>
</dbReference>
<dbReference type="InterPro" id="IPR000203">
    <property type="entry name" value="GPS"/>
</dbReference>
<feature type="disulfide bond" evidence="21">
    <location>
        <begin position="323"/>
        <end position="332"/>
    </location>
</feature>
<evidence type="ECO:0000259" key="25">
    <source>
        <dbReference type="PROSITE" id="PS01180"/>
    </source>
</evidence>
<proteinExistence type="inferred from homology"/>
<dbReference type="FunFam" id="1.20.1070.10:FF:000058">
    <property type="entry name" value="Adhesion G protein-coupled receptor F5"/>
    <property type="match status" value="1"/>
</dbReference>
<feature type="disulfide bond" evidence="21">
    <location>
        <begin position="723"/>
        <end position="732"/>
    </location>
</feature>
<feature type="transmembrane region" description="Helical" evidence="23">
    <location>
        <begin position="1227"/>
        <end position="1247"/>
    </location>
</feature>
<dbReference type="InterPro" id="IPR013032">
    <property type="entry name" value="EGF-like_CS"/>
</dbReference>
<feature type="disulfide bond" evidence="21">
    <location>
        <begin position="494"/>
        <end position="503"/>
    </location>
</feature>
<reference evidence="31" key="1">
    <citation type="submission" date="2025-08" db="UniProtKB">
        <authorList>
            <consortium name="RefSeq"/>
        </authorList>
    </citation>
    <scope>IDENTIFICATION</scope>
</reference>
<evidence type="ECO:0000256" key="16">
    <source>
        <dbReference type="ARBA" id="ARBA00023136"/>
    </source>
</evidence>
<dbReference type="InterPro" id="IPR051022">
    <property type="entry name" value="Notch_Cell-Fate_Det"/>
</dbReference>
<dbReference type="GO" id="GO:0030154">
    <property type="term" value="P:cell differentiation"/>
    <property type="evidence" value="ECO:0007669"/>
    <property type="project" value="UniProtKB-KW"/>
</dbReference>
<feature type="disulfide bond" evidence="21">
    <location>
        <begin position="648"/>
        <end position="657"/>
    </location>
</feature>
<feature type="domain" description="EGF-like" evidence="26">
    <location>
        <begin position="659"/>
        <end position="695"/>
    </location>
</feature>
<dbReference type="PANTHER" id="PTHR24049">
    <property type="entry name" value="CRUMBS FAMILY MEMBER"/>
    <property type="match status" value="1"/>
</dbReference>
<feature type="domain" description="G-protein coupled receptors family 2 profile 2" evidence="29">
    <location>
        <begin position="1123"/>
        <end position="1363"/>
    </location>
</feature>
<evidence type="ECO:0000256" key="3">
    <source>
        <dbReference type="ARBA" id="ARBA00007343"/>
    </source>
</evidence>
<dbReference type="Pfam" id="PF00002">
    <property type="entry name" value="7tm_2"/>
    <property type="match status" value="1"/>
</dbReference>
<dbReference type="InterPro" id="IPR000832">
    <property type="entry name" value="GPCR_2_secretin-like"/>
</dbReference>
<dbReference type="InterPro" id="IPR046338">
    <property type="entry name" value="GAIN_dom_sf"/>
</dbReference>
<evidence type="ECO:0000256" key="14">
    <source>
        <dbReference type="ARBA" id="ARBA00022989"/>
    </source>
</evidence>
<evidence type="ECO:0000256" key="24">
    <source>
        <dbReference type="SAM" id="SignalP"/>
    </source>
</evidence>
<keyword evidence="11" id="KW-0106">Calcium</keyword>
<evidence type="ECO:0000256" key="1">
    <source>
        <dbReference type="ARBA" id="ARBA00004251"/>
    </source>
</evidence>
<evidence type="ECO:0000256" key="20">
    <source>
        <dbReference type="ARBA" id="ARBA00023224"/>
    </source>
</evidence>
<dbReference type="InterPro" id="IPR009030">
    <property type="entry name" value="Growth_fac_rcpt_cys_sf"/>
</dbReference>
<feature type="transmembrane region" description="Helical" evidence="23">
    <location>
        <begin position="1125"/>
        <end position="1145"/>
    </location>
</feature>
<feature type="disulfide bond" evidence="21">
    <location>
        <begin position="407"/>
        <end position="416"/>
    </location>
</feature>
<dbReference type="SMART" id="SM00181">
    <property type="entry name" value="EGF"/>
    <property type="match status" value="12"/>
</dbReference>
<dbReference type="GO" id="GO:0005509">
    <property type="term" value="F:calcium ion binding"/>
    <property type="evidence" value="ECO:0007669"/>
    <property type="project" value="InterPro"/>
</dbReference>
<dbReference type="Gene3D" id="2.60.120.290">
    <property type="entry name" value="Spermadhesin, CUB domain"/>
    <property type="match status" value="2"/>
</dbReference>
<feature type="domain" description="EGF-like" evidence="26">
    <location>
        <begin position="380"/>
        <end position="417"/>
    </location>
</feature>
<dbReference type="RefSeq" id="XP_029638726.1">
    <property type="nucleotide sequence ID" value="XM_029782866.2"/>
</dbReference>
<keyword evidence="6 21" id="KW-0245">EGF-like domain</keyword>
<keyword evidence="16 23" id="KW-0472">Membrane</keyword>
<keyword evidence="8 24" id="KW-0732">Signal</keyword>
<dbReference type="PROSITE" id="PS50221">
    <property type="entry name" value="GAIN_B"/>
    <property type="match status" value="1"/>
</dbReference>
<evidence type="ECO:0000256" key="15">
    <source>
        <dbReference type="ARBA" id="ARBA00023040"/>
    </source>
</evidence>
<dbReference type="GO" id="GO:0005886">
    <property type="term" value="C:plasma membrane"/>
    <property type="evidence" value="ECO:0007669"/>
    <property type="project" value="UniProtKB-SubCell"/>
</dbReference>
<evidence type="ECO:0000256" key="19">
    <source>
        <dbReference type="ARBA" id="ARBA00023180"/>
    </source>
</evidence>
<dbReference type="Gene3D" id="2.10.25.10">
    <property type="entry name" value="Laminin"/>
    <property type="match status" value="12"/>
</dbReference>
<protein>
    <submittedName>
        <fullName evidence="31">Cadherin EGF LAG seven-pass G-type receptor 1 isoform X2</fullName>
    </submittedName>
</protein>
<dbReference type="InterPro" id="IPR000742">
    <property type="entry name" value="EGF"/>
</dbReference>
<dbReference type="InterPro" id="IPR036445">
    <property type="entry name" value="GPCR_2_extracell_dom_sf"/>
</dbReference>
<dbReference type="GO" id="GO:0007219">
    <property type="term" value="P:Notch signaling pathway"/>
    <property type="evidence" value="ECO:0007669"/>
    <property type="project" value="UniProtKB-KW"/>
</dbReference>
<dbReference type="Proteomes" id="UP000515154">
    <property type="component" value="Linkage group LG7"/>
</dbReference>
<dbReference type="SMART" id="SM00042">
    <property type="entry name" value="CUB"/>
    <property type="match status" value="2"/>
</dbReference>
<keyword evidence="18 31" id="KW-0675">Receptor</keyword>
<dbReference type="InterPro" id="IPR001879">
    <property type="entry name" value="GPCR_2_extracellular_dom"/>
</dbReference>
<dbReference type="CDD" id="cd00054">
    <property type="entry name" value="EGF_CA"/>
    <property type="match status" value="10"/>
</dbReference>
<feature type="disulfide bond" evidence="21">
    <location>
        <begin position="532"/>
        <end position="541"/>
    </location>
</feature>
<feature type="chain" id="PRO_5028111033" evidence="24">
    <location>
        <begin position="20"/>
        <end position="1421"/>
    </location>
</feature>
<feature type="domain" description="EGF-like" evidence="26">
    <location>
        <begin position="335"/>
        <end position="372"/>
    </location>
</feature>
<feature type="domain" description="EGF-like" evidence="26">
    <location>
        <begin position="420"/>
        <end position="466"/>
    </location>
</feature>
<comment type="caution">
    <text evidence="21">Lacks conserved residue(s) required for the propagation of feature annotation.</text>
</comment>
<gene>
    <name evidence="31" type="primary">LOC115213895</name>
</gene>
<feature type="disulfide bond" evidence="21">
    <location>
        <begin position="456"/>
        <end position="465"/>
    </location>
</feature>
<comment type="similarity">
    <text evidence="3">Belongs to the G-protein coupled receptor 2 family. Adhesion G-protein coupled receptor (ADGR) subfamily.</text>
</comment>
<dbReference type="FunFam" id="2.10.25.10:FF:000012">
    <property type="entry name" value="Delta-like protein"/>
    <property type="match status" value="1"/>
</dbReference>
<accession>A0A6P7SLD4</accession>
<evidence type="ECO:0000256" key="5">
    <source>
        <dbReference type="ARBA" id="ARBA00022475"/>
    </source>
</evidence>
<dbReference type="PROSITE" id="PS00010">
    <property type="entry name" value="ASX_HYDROXYL"/>
    <property type="match status" value="4"/>
</dbReference>
<evidence type="ECO:0000259" key="29">
    <source>
        <dbReference type="PROSITE" id="PS50261"/>
    </source>
</evidence>
<dbReference type="GO" id="GO:0004930">
    <property type="term" value="F:G protein-coupled receptor activity"/>
    <property type="evidence" value="ECO:0007669"/>
    <property type="project" value="UniProtKB-KW"/>
</dbReference>
<keyword evidence="15" id="KW-0297">G-protein coupled receptor</keyword>
<feature type="region of interest" description="Disordered" evidence="22">
    <location>
        <begin position="1395"/>
        <end position="1421"/>
    </location>
</feature>
<dbReference type="InterPro" id="IPR001881">
    <property type="entry name" value="EGF-like_Ca-bd_dom"/>
</dbReference>
<dbReference type="PROSITE" id="PS00022">
    <property type="entry name" value="EGF_1"/>
    <property type="match status" value="12"/>
</dbReference>
<evidence type="ECO:0000256" key="13">
    <source>
        <dbReference type="ARBA" id="ARBA00022976"/>
    </source>
</evidence>
<evidence type="ECO:0000256" key="7">
    <source>
        <dbReference type="ARBA" id="ARBA00022692"/>
    </source>
</evidence>
<feature type="transmembrane region" description="Helical" evidence="23">
    <location>
        <begin position="1311"/>
        <end position="1332"/>
    </location>
</feature>
<feature type="domain" description="EGF-like" evidence="26">
    <location>
        <begin position="544"/>
        <end position="580"/>
    </location>
</feature>
<feature type="disulfide bond" evidence="21">
    <location>
        <begin position="570"/>
        <end position="579"/>
    </location>
</feature>
<evidence type="ECO:0000259" key="26">
    <source>
        <dbReference type="PROSITE" id="PS50026"/>
    </source>
</evidence>
<feature type="disulfide bond" evidence="21">
    <location>
        <begin position="362"/>
        <end position="371"/>
    </location>
</feature>
<dbReference type="CDD" id="cd00041">
    <property type="entry name" value="CUB"/>
    <property type="match status" value="1"/>
</dbReference>